<dbReference type="EMBL" id="JAHRHJ020000003">
    <property type="protein sequence ID" value="KAH9321403.1"/>
    <property type="molecule type" value="Genomic_DNA"/>
</dbReference>
<feature type="compositionally biased region" description="Low complexity" evidence="1">
    <location>
        <begin position="19"/>
        <end position="34"/>
    </location>
</feature>
<proteinExistence type="predicted"/>
<evidence type="ECO:0000313" key="2">
    <source>
        <dbReference type="EMBL" id="KAH9321403.1"/>
    </source>
</evidence>
<feature type="region of interest" description="Disordered" evidence="1">
    <location>
        <begin position="1"/>
        <end position="40"/>
    </location>
</feature>
<accession>A0AA38GH33</accession>
<reference evidence="2 3" key="1">
    <citation type="journal article" date="2021" name="Nat. Plants">
        <title>The Taxus genome provides insights into paclitaxel biosynthesis.</title>
        <authorList>
            <person name="Xiong X."/>
            <person name="Gou J."/>
            <person name="Liao Q."/>
            <person name="Li Y."/>
            <person name="Zhou Q."/>
            <person name="Bi G."/>
            <person name="Li C."/>
            <person name="Du R."/>
            <person name="Wang X."/>
            <person name="Sun T."/>
            <person name="Guo L."/>
            <person name="Liang H."/>
            <person name="Lu P."/>
            <person name="Wu Y."/>
            <person name="Zhang Z."/>
            <person name="Ro D.K."/>
            <person name="Shang Y."/>
            <person name="Huang S."/>
            <person name="Yan J."/>
        </authorList>
    </citation>
    <scope>NUCLEOTIDE SEQUENCE [LARGE SCALE GENOMIC DNA]</scope>
    <source>
        <strain evidence="2">Ta-2019</strain>
    </source>
</reference>
<name>A0AA38GH33_TAXCH</name>
<comment type="caution">
    <text evidence="2">The sequence shown here is derived from an EMBL/GenBank/DDBJ whole genome shotgun (WGS) entry which is preliminary data.</text>
</comment>
<dbReference type="AlphaFoldDB" id="A0AA38GH33"/>
<gene>
    <name evidence="2" type="ORF">KI387_016042</name>
</gene>
<evidence type="ECO:0000256" key="1">
    <source>
        <dbReference type="SAM" id="MobiDB-lite"/>
    </source>
</evidence>
<protein>
    <submittedName>
        <fullName evidence="2">Uncharacterized protein</fullName>
    </submittedName>
</protein>
<keyword evidence="3" id="KW-1185">Reference proteome</keyword>
<feature type="non-terminal residue" evidence="2">
    <location>
        <position position="88"/>
    </location>
</feature>
<sequence length="88" mass="9894">MGNEEEEDVGNKNQPPLADNVNLGNLGVDNNNVNMPNQPENKNARLKAELTNDINRISPPKFYGTTLANGPENYLNKMDYFAIRNFLE</sequence>
<dbReference type="Proteomes" id="UP000824469">
    <property type="component" value="Unassembled WGS sequence"/>
</dbReference>
<evidence type="ECO:0000313" key="3">
    <source>
        <dbReference type="Proteomes" id="UP000824469"/>
    </source>
</evidence>
<organism evidence="2 3">
    <name type="scientific">Taxus chinensis</name>
    <name type="common">Chinese yew</name>
    <name type="synonym">Taxus wallichiana var. chinensis</name>
    <dbReference type="NCBI Taxonomy" id="29808"/>
    <lineage>
        <taxon>Eukaryota</taxon>
        <taxon>Viridiplantae</taxon>
        <taxon>Streptophyta</taxon>
        <taxon>Embryophyta</taxon>
        <taxon>Tracheophyta</taxon>
        <taxon>Spermatophyta</taxon>
        <taxon>Pinopsida</taxon>
        <taxon>Pinidae</taxon>
        <taxon>Conifers II</taxon>
        <taxon>Cupressales</taxon>
        <taxon>Taxaceae</taxon>
        <taxon>Taxus</taxon>
    </lineage>
</organism>